<evidence type="ECO:0000313" key="2">
    <source>
        <dbReference type="EMBL" id="BBX46290.1"/>
    </source>
</evidence>
<dbReference type="RefSeq" id="WP_232064967.1">
    <property type="nucleotide sequence ID" value="NZ_AP022569.1"/>
</dbReference>
<accession>A0A7I7KW65</accession>
<proteinExistence type="predicted"/>
<evidence type="ECO:0000313" key="3">
    <source>
        <dbReference type="Proteomes" id="UP000465866"/>
    </source>
</evidence>
<evidence type="ECO:0000256" key="1">
    <source>
        <dbReference type="SAM" id="MobiDB-lite"/>
    </source>
</evidence>
<organism evidence="2 3">
    <name type="scientific">Mycobacterium cookii</name>
    <dbReference type="NCBI Taxonomy" id="1775"/>
    <lineage>
        <taxon>Bacteria</taxon>
        <taxon>Bacillati</taxon>
        <taxon>Actinomycetota</taxon>
        <taxon>Actinomycetes</taxon>
        <taxon>Mycobacteriales</taxon>
        <taxon>Mycobacteriaceae</taxon>
        <taxon>Mycobacterium</taxon>
    </lineage>
</organism>
<keyword evidence="3" id="KW-1185">Reference proteome</keyword>
<dbReference type="Proteomes" id="UP000465866">
    <property type="component" value="Chromosome"/>
</dbReference>
<name>A0A7I7KW65_9MYCO</name>
<protein>
    <submittedName>
        <fullName evidence="2">Uncharacterized protein</fullName>
    </submittedName>
</protein>
<sequence>MRYNPPPNWPKPPKGWVPHPDWSPDPAWPPPPPGWRLWIDDETPDEQPPKPALGRLKQAGDDGEYFGDEMAWADDAGPAPAEEELDGAAPPESTEVAPEDLSVHHLGRSATIKWDDERSYDIGKIVAIAADATAVNVKLAGIEAPVSFPREPAPDGPGNPRIFVWI</sequence>
<feature type="compositionally biased region" description="Pro residues" evidence="1">
    <location>
        <begin position="1"/>
        <end position="34"/>
    </location>
</feature>
<dbReference type="KEGG" id="mcoo:MCOO_23050"/>
<gene>
    <name evidence="2" type="ORF">MCOO_23050</name>
</gene>
<reference evidence="2 3" key="1">
    <citation type="journal article" date="2019" name="Emerg. Microbes Infect.">
        <title>Comprehensive subspecies identification of 175 nontuberculous mycobacteria species based on 7547 genomic profiles.</title>
        <authorList>
            <person name="Matsumoto Y."/>
            <person name="Kinjo T."/>
            <person name="Motooka D."/>
            <person name="Nabeya D."/>
            <person name="Jung N."/>
            <person name="Uechi K."/>
            <person name="Horii T."/>
            <person name="Iida T."/>
            <person name="Fujita J."/>
            <person name="Nakamura S."/>
        </authorList>
    </citation>
    <scope>NUCLEOTIDE SEQUENCE [LARGE SCALE GENOMIC DNA]</scope>
    <source>
        <strain evidence="2 3">JCM 12404</strain>
    </source>
</reference>
<dbReference type="EMBL" id="AP022569">
    <property type="protein sequence ID" value="BBX46290.1"/>
    <property type="molecule type" value="Genomic_DNA"/>
</dbReference>
<feature type="region of interest" description="Disordered" evidence="1">
    <location>
        <begin position="1"/>
        <end position="102"/>
    </location>
</feature>
<dbReference type="AlphaFoldDB" id="A0A7I7KW65"/>